<gene>
    <name evidence="15" type="ORF">ACFOD6_00445</name>
</gene>
<dbReference type="SUPFAM" id="SSF81345">
    <property type="entry name" value="ABC transporter involved in vitamin B12 uptake, BtuC"/>
    <property type="match status" value="1"/>
</dbReference>
<feature type="transmembrane region" description="Helical" evidence="14">
    <location>
        <begin position="127"/>
        <end position="145"/>
    </location>
</feature>
<evidence type="ECO:0000256" key="13">
    <source>
        <dbReference type="RuleBase" id="RU003943"/>
    </source>
</evidence>
<evidence type="ECO:0000256" key="6">
    <source>
        <dbReference type="ARBA" id="ARBA00022692"/>
    </source>
</evidence>
<comment type="subcellular location">
    <subcellularLocation>
        <location evidence="2 13">Cell membrane</location>
        <topology evidence="2 13">Multi-pass membrane protein</topology>
    </subcellularLocation>
</comment>
<feature type="transmembrane region" description="Helical" evidence="14">
    <location>
        <begin position="41"/>
        <end position="74"/>
    </location>
</feature>
<accession>A0ABV7DPK0</accession>
<evidence type="ECO:0000256" key="12">
    <source>
        <dbReference type="ARBA" id="ARBA00040080"/>
    </source>
</evidence>
<comment type="caution">
    <text evidence="15">The sequence shown here is derived from an EMBL/GenBank/DDBJ whole genome shotgun (WGS) entry which is preliminary data.</text>
</comment>
<evidence type="ECO:0000256" key="7">
    <source>
        <dbReference type="ARBA" id="ARBA00022833"/>
    </source>
</evidence>
<evidence type="ECO:0000256" key="4">
    <source>
        <dbReference type="ARBA" id="ARBA00022448"/>
    </source>
</evidence>
<evidence type="ECO:0000256" key="11">
    <source>
        <dbReference type="ARBA" id="ARBA00023136"/>
    </source>
</evidence>
<dbReference type="Pfam" id="PF00950">
    <property type="entry name" value="ABC-3"/>
    <property type="match status" value="1"/>
</dbReference>
<feature type="transmembrane region" description="Helical" evidence="14">
    <location>
        <begin position="6"/>
        <end position="29"/>
    </location>
</feature>
<keyword evidence="4 13" id="KW-0813">Transport</keyword>
<reference evidence="16" key="1">
    <citation type="journal article" date="2019" name="Int. J. Syst. Evol. Microbiol.">
        <title>The Global Catalogue of Microorganisms (GCM) 10K type strain sequencing project: providing services to taxonomists for standard genome sequencing and annotation.</title>
        <authorList>
            <consortium name="The Broad Institute Genomics Platform"/>
            <consortium name="The Broad Institute Genome Sequencing Center for Infectious Disease"/>
            <person name="Wu L."/>
            <person name="Ma J."/>
        </authorList>
    </citation>
    <scope>NUCLEOTIDE SEQUENCE [LARGE SCALE GENOMIC DNA]</scope>
    <source>
        <strain evidence="16">KCTC 62102</strain>
    </source>
</reference>
<evidence type="ECO:0000313" key="15">
    <source>
        <dbReference type="EMBL" id="MFC3084503.1"/>
    </source>
</evidence>
<evidence type="ECO:0000313" key="16">
    <source>
        <dbReference type="Proteomes" id="UP001595445"/>
    </source>
</evidence>
<dbReference type="InterPro" id="IPR037294">
    <property type="entry name" value="ABC_BtuC-like"/>
</dbReference>
<proteinExistence type="inferred from homology"/>
<evidence type="ECO:0000256" key="9">
    <source>
        <dbReference type="ARBA" id="ARBA00022989"/>
    </source>
</evidence>
<feature type="transmembrane region" description="Helical" evidence="14">
    <location>
        <begin position="170"/>
        <end position="200"/>
    </location>
</feature>
<keyword evidence="7" id="KW-0862">Zinc</keyword>
<keyword evidence="11 14" id="KW-0472">Membrane</keyword>
<dbReference type="Proteomes" id="UP001595445">
    <property type="component" value="Unassembled WGS sequence"/>
</dbReference>
<keyword evidence="6 13" id="KW-0812">Transmembrane</keyword>
<keyword evidence="16" id="KW-1185">Reference proteome</keyword>
<comment type="similarity">
    <text evidence="3 13">Belongs to the ABC-3 integral membrane protein family.</text>
</comment>
<keyword evidence="10" id="KW-0406">Ion transport</keyword>
<evidence type="ECO:0000256" key="2">
    <source>
        <dbReference type="ARBA" id="ARBA00004651"/>
    </source>
</evidence>
<comment type="function">
    <text evidence="1">Involved in the high-affinity zinc uptake transport system.</text>
</comment>
<dbReference type="RefSeq" id="WP_197642359.1">
    <property type="nucleotide sequence ID" value="NZ_JAEACP010000004.1"/>
</dbReference>
<feature type="transmembrane region" description="Helical" evidence="14">
    <location>
        <begin position="239"/>
        <end position="256"/>
    </location>
</feature>
<evidence type="ECO:0000256" key="14">
    <source>
        <dbReference type="SAM" id="Phobius"/>
    </source>
</evidence>
<organism evidence="15 16">
    <name type="scientific">Tabrizicola soli</name>
    <dbReference type="NCBI Taxonomy" id="2185115"/>
    <lineage>
        <taxon>Bacteria</taxon>
        <taxon>Pseudomonadati</taxon>
        <taxon>Pseudomonadota</taxon>
        <taxon>Alphaproteobacteria</taxon>
        <taxon>Rhodobacterales</taxon>
        <taxon>Paracoccaceae</taxon>
        <taxon>Tabrizicola</taxon>
    </lineage>
</organism>
<dbReference type="PANTHER" id="PTHR30477">
    <property type="entry name" value="ABC-TRANSPORTER METAL-BINDING PROTEIN"/>
    <property type="match status" value="1"/>
</dbReference>
<keyword evidence="8" id="KW-0864">Zinc transport</keyword>
<protein>
    <recommendedName>
        <fullName evidence="12">High-affinity zinc uptake system membrane protein ZnuB</fullName>
    </recommendedName>
</protein>
<feature type="transmembrane region" description="Helical" evidence="14">
    <location>
        <begin position="86"/>
        <end position="107"/>
    </location>
</feature>
<keyword evidence="5" id="KW-1003">Cell membrane</keyword>
<dbReference type="InterPro" id="IPR001626">
    <property type="entry name" value="ABC_TroCD"/>
</dbReference>
<dbReference type="Gene3D" id="1.10.3470.10">
    <property type="entry name" value="ABC transporter involved in vitamin B12 uptake, BtuC"/>
    <property type="match status" value="1"/>
</dbReference>
<evidence type="ECO:0000256" key="5">
    <source>
        <dbReference type="ARBA" id="ARBA00022475"/>
    </source>
</evidence>
<dbReference type="EMBL" id="JBHRSM010000001">
    <property type="protein sequence ID" value="MFC3084503.1"/>
    <property type="molecule type" value="Genomic_DNA"/>
</dbReference>
<name>A0ABV7DPK0_9RHOB</name>
<sequence>MLDDFLTRAALAATGLSLATGPLGSFVVWRRMAYFGDATAHAAILGVALALATDLPIGLGTLVVALAMAVTVAALSSRGWAMDTTLGVLAHSALAFGLVAVSFFPTVRTDLSAWLFGDILAVSRTDLAVIWGGALLVLALLAWRWQALLTATLSEDLAHAAGIRPDRERLVLVIALALVVALALKIVGALLIAAMLIIPAAAARALARTPEAMALGAVVIGMVAGLGGLGLSLWQDTPAGPSIIVVASGLFALTALRQRG</sequence>
<evidence type="ECO:0000256" key="8">
    <source>
        <dbReference type="ARBA" id="ARBA00022906"/>
    </source>
</evidence>
<evidence type="ECO:0000256" key="3">
    <source>
        <dbReference type="ARBA" id="ARBA00008034"/>
    </source>
</evidence>
<evidence type="ECO:0000256" key="10">
    <source>
        <dbReference type="ARBA" id="ARBA00023065"/>
    </source>
</evidence>
<keyword evidence="9 14" id="KW-1133">Transmembrane helix</keyword>
<dbReference type="PANTHER" id="PTHR30477:SF23">
    <property type="entry name" value="HIGH-AFFINITY ZINC UPTAKE SYSTEM MEMBRANE PROTEIN ZNUB"/>
    <property type="match status" value="1"/>
</dbReference>
<evidence type="ECO:0000256" key="1">
    <source>
        <dbReference type="ARBA" id="ARBA00002313"/>
    </source>
</evidence>
<feature type="transmembrane region" description="Helical" evidence="14">
    <location>
        <begin position="212"/>
        <end position="233"/>
    </location>
</feature>